<proteinExistence type="predicted"/>
<evidence type="ECO:0000313" key="3">
    <source>
        <dbReference type="WBParaSite" id="Gr19_v10_g5661.t1"/>
    </source>
</evidence>
<feature type="transmembrane region" description="Helical" evidence="1">
    <location>
        <begin position="114"/>
        <end position="139"/>
    </location>
</feature>
<keyword evidence="2" id="KW-1185">Reference proteome</keyword>
<dbReference type="Gene3D" id="1.20.1070.10">
    <property type="entry name" value="Rhodopsin 7-helix transmembrane proteins"/>
    <property type="match status" value="1"/>
</dbReference>
<dbReference type="WBParaSite" id="Gr19_v10_g5661.t1">
    <property type="protein sequence ID" value="Gr19_v10_g5661.t1"/>
    <property type="gene ID" value="Gr19_v10_g5661"/>
</dbReference>
<evidence type="ECO:0000313" key="2">
    <source>
        <dbReference type="Proteomes" id="UP000887572"/>
    </source>
</evidence>
<name>A0A914I074_GLORO</name>
<feature type="transmembrane region" description="Helical" evidence="1">
    <location>
        <begin position="73"/>
        <end position="94"/>
    </location>
</feature>
<dbReference type="AlphaFoldDB" id="A0A914I074"/>
<keyword evidence="1" id="KW-1133">Transmembrane helix</keyword>
<organism evidence="2 3">
    <name type="scientific">Globodera rostochiensis</name>
    <name type="common">Golden nematode worm</name>
    <name type="synonym">Heterodera rostochiensis</name>
    <dbReference type="NCBI Taxonomy" id="31243"/>
    <lineage>
        <taxon>Eukaryota</taxon>
        <taxon>Metazoa</taxon>
        <taxon>Ecdysozoa</taxon>
        <taxon>Nematoda</taxon>
        <taxon>Chromadorea</taxon>
        <taxon>Rhabditida</taxon>
        <taxon>Tylenchina</taxon>
        <taxon>Tylenchomorpha</taxon>
        <taxon>Tylenchoidea</taxon>
        <taxon>Heteroderidae</taxon>
        <taxon>Heteroderinae</taxon>
        <taxon>Globodera</taxon>
    </lineage>
</organism>
<keyword evidence="1" id="KW-0812">Transmembrane</keyword>
<keyword evidence="1" id="KW-0472">Membrane</keyword>
<feature type="transmembrane region" description="Helical" evidence="1">
    <location>
        <begin position="151"/>
        <end position="169"/>
    </location>
</feature>
<reference evidence="3" key="1">
    <citation type="submission" date="2022-11" db="UniProtKB">
        <authorList>
            <consortium name="WormBaseParasite"/>
        </authorList>
    </citation>
    <scope>IDENTIFICATION</scope>
</reference>
<dbReference type="Proteomes" id="UP000887572">
    <property type="component" value="Unplaced"/>
</dbReference>
<accession>A0A914I074</accession>
<feature type="transmembrane region" description="Helical" evidence="1">
    <location>
        <begin position="269"/>
        <end position="286"/>
    </location>
</feature>
<feature type="transmembrane region" description="Helical" evidence="1">
    <location>
        <begin position="367"/>
        <end position="388"/>
    </location>
</feature>
<protein>
    <submittedName>
        <fullName evidence="3">Uncharacterized protein</fullName>
    </submittedName>
</protein>
<sequence>MASRISVPQTPSNPFETVVSTYQHFVQLCDDGTRRNVALTTSAIAMFIIYGLGIVSQAVVLPANWRLSEQRSAFMLLLHINIFDLVWLFEYVWLSLEFLIGARLKDTYSLHSYLFRFVNFCIDTLYIELAFNRCIAFLFPRLYNVICSQKNMKVCVACTYCLSIAYTIYTNWFAERRPFHCLIQLGYFEPMTSIPKNITSLLKPASNPVQIAIVLPVGSQTNQAERTIFVNLMQERTRLFSMCLLSQVPYYMSHALYQSSRFFQLDENAVQVLAIFWQLLGTIFHVQQPILMLLLSGDLRSSVRIIVDGFNAAKFENPETTAINVTNRFSGVSSPAPLAPPALAPPALAPPALAPPAPAPPPSFSPIIIYAILLITICILLLAIIIFCHQFPQFRLCHNRQNALPKANPTSAALAPVPSAALAPVPSAALAPVPSAALAPVPSAALAPVPSAALAPVPSAALAPVPSAALAPVPSAALAPVPSAALAPVPSAALAPVPSAALAPVPSAALAPVPSATLISASSSTITTYECKWKRTIMERCFPHEHRTIIDHAWRTQTSFY</sequence>
<evidence type="ECO:0000256" key="1">
    <source>
        <dbReference type="SAM" id="Phobius"/>
    </source>
</evidence>
<feature type="transmembrane region" description="Helical" evidence="1">
    <location>
        <begin position="37"/>
        <end position="61"/>
    </location>
</feature>